<evidence type="ECO:0000256" key="1">
    <source>
        <dbReference type="SAM" id="SignalP"/>
    </source>
</evidence>
<evidence type="ECO:0000313" key="2">
    <source>
        <dbReference type="EMBL" id="AQG80421.1"/>
    </source>
</evidence>
<keyword evidence="1" id="KW-0732">Signal</keyword>
<dbReference type="KEGG" id="smon:AWR27_14470"/>
<dbReference type="Proteomes" id="UP000187941">
    <property type="component" value="Chromosome"/>
</dbReference>
<feature type="chain" id="PRO_5010340736" description="Outer membrane protein beta-barrel domain-containing protein" evidence="1">
    <location>
        <begin position="18"/>
        <end position="254"/>
    </location>
</feature>
<feature type="signal peptide" evidence="1">
    <location>
        <begin position="1"/>
        <end position="17"/>
    </location>
</feature>
<gene>
    <name evidence="2" type="ORF">AWR27_14470</name>
</gene>
<organism evidence="2 3">
    <name type="scientific">Spirosoma montaniterrae</name>
    <dbReference type="NCBI Taxonomy" id="1178516"/>
    <lineage>
        <taxon>Bacteria</taxon>
        <taxon>Pseudomonadati</taxon>
        <taxon>Bacteroidota</taxon>
        <taxon>Cytophagia</taxon>
        <taxon>Cytophagales</taxon>
        <taxon>Cytophagaceae</taxon>
        <taxon>Spirosoma</taxon>
    </lineage>
</organism>
<reference evidence="2 3" key="1">
    <citation type="submission" date="2016-01" db="EMBL/GenBank/DDBJ databases">
        <authorList>
            <person name="Oliw E.H."/>
        </authorList>
    </citation>
    <scope>NUCLEOTIDE SEQUENCE [LARGE SCALE GENOMIC DNA]</scope>
    <source>
        <strain evidence="2 3">DY10</strain>
    </source>
</reference>
<accession>A0A1P9WYG3</accession>
<dbReference type="EMBL" id="CP014263">
    <property type="protein sequence ID" value="AQG80421.1"/>
    <property type="molecule type" value="Genomic_DNA"/>
</dbReference>
<protein>
    <recommendedName>
        <fullName evidence="4">Outer membrane protein beta-barrel domain-containing protein</fullName>
    </recommendedName>
</protein>
<evidence type="ECO:0000313" key="3">
    <source>
        <dbReference type="Proteomes" id="UP000187941"/>
    </source>
</evidence>
<name>A0A1P9WYG3_9BACT</name>
<dbReference type="STRING" id="1178516.AWR27_14470"/>
<proteinExistence type="predicted"/>
<dbReference type="OrthoDB" id="892855at2"/>
<keyword evidence="3" id="KW-1185">Reference proteome</keyword>
<evidence type="ECO:0008006" key="4">
    <source>
        <dbReference type="Google" id="ProtNLM"/>
    </source>
</evidence>
<dbReference type="AlphaFoldDB" id="A0A1P9WYG3"/>
<sequence length="254" mass="28451">MKRYLFVLLLTVTVAHGQVDSTFTDSLPARQTFRFGVSTELGTALTFTNLPEFRSFLRSNQITPPPIYGNSFVFNFGVRINRVKVLAQHNLLLINIGASSPNGWVVRSQGASYTGLSVGFDLLNNRNRRLYVGGGLGGFNTDFNLYRRATQPVSFGSVLQTVPAGSVPSLRLIGAGCVDVYLEYGQREKRNRSVESVIRLGYRRGTTRRSWESDAYTFTNPITERVSQVYLQATIAFSVNSNRFLQIYTRRPTP</sequence>
<dbReference type="RefSeq" id="WP_077131846.1">
    <property type="nucleotide sequence ID" value="NZ_CP014263.1"/>
</dbReference>